<evidence type="ECO:0000256" key="2">
    <source>
        <dbReference type="ARBA" id="ARBA00006364"/>
    </source>
</evidence>
<accession>A0A5J5MP38</accession>
<keyword evidence="3 7" id="KW-1003">Cell membrane</keyword>
<evidence type="ECO:0000313" key="8">
    <source>
        <dbReference type="EMBL" id="KAB0382100.1"/>
    </source>
</evidence>
<evidence type="ECO:0000256" key="6">
    <source>
        <dbReference type="ARBA" id="ARBA00023136"/>
    </source>
</evidence>
<keyword evidence="9" id="KW-1185">Reference proteome</keyword>
<protein>
    <recommendedName>
        <fullName evidence="7">Sodium/potassium-transporting ATPase subunit beta-1-interacting protein</fullName>
        <shortName evidence="7">Na(+)/K(+)-transporting ATPase subunit beta-1-interacting protein</shortName>
    </recommendedName>
</protein>
<dbReference type="EMBL" id="VCEB01000002">
    <property type="protein sequence ID" value="KAB0382100.1"/>
    <property type="molecule type" value="Genomic_DNA"/>
</dbReference>
<dbReference type="Proteomes" id="UP000326062">
    <property type="component" value="Chromosome 2"/>
</dbReference>
<dbReference type="GO" id="GO:0002028">
    <property type="term" value="P:regulation of sodium ion transport"/>
    <property type="evidence" value="ECO:0007669"/>
    <property type="project" value="UniProtKB-UniRule"/>
</dbReference>
<comment type="caution">
    <text evidence="7">Lacks conserved residue(s) required for the propagation of feature annotation.</text>
</comment>
<keyword evidence="5 7" id="KW-1133">Transmembrane helix</keyword>
<dbReference type="AlphaFoldDB" id="A0A5J5MP38"/>
<comment type="similarity">
    <text evidence="2 7">Belongs to the NKAIN family.</text>
</comment>
<dbReference type="GO" id="GO:0005886">
    <property type="term" value="C:plasma membrane"/>
    <property type="evidence" value="ECO:0007669"/>
    <property type="project" value="UniProtKB-SubCell"/>
</dbReference>
<evidence type="ECO:0000256" key="3">
    <source>
        <dbReference type="ARBA" id="ARBA00022475"/>
    </source>
</evidence>
<evidence type="ECO:0000313" key="9">
    <source>
        <dbReference type="Proteomes" id="UP000326062"/>
    </source>
</evidence>
<evidence type="ECO:0000256" key="5">
    <source>
        <dbReference type="ARBA" id="ARBA00022989"/>
    </source>
</evidence>
<evidence type="ECO:0000256" key="1">
    <source>
        <dbReference type="ARBA" id="ARBA00004651"/>
    </source>
</evidence>
<organism evidence="8 9">
    <name type="scientific">Muntiacus reevesi</name>
    <name type="common">Reeves' muntjac</name>
    <name type="synonym">Cervus reevesi</name>
    <dbReference type="NCBI Taxonomy" id="9886"/>
    <lineage>
        <taxon>Eukaryota</taxon>
        <taxon>Metazoa</taxon>
        <taxon>Chordata</taxon>
        <taxon>Craniata</taxon>
        <taxon>Vertebrata</taxon>
        <taxon>Euteleostomi</taxon>
        <taxon>Mammalia</taxon>
        <taxon>Eutheria</taxon>
        <taxon>Laurasiatheria</taxon>
        <taxon>Artiodactyla</taxon>
        <taxon>Ruminantia</taxon>
        <taxon>Pecora</taxon>
        <taxon>Cervidae</taxon>
        <taxon>Muntiacinae</taxon>
        <taxon>Muntiacus</taxon>
    </lineage>
</organism>
<comment type="subcellular location">
    <subcellularLocation>
        <location evidence="1 7">Cell membrane</location>
        <topology evidence="1 7">Multi-pass membrane protein</topology>
    </subcellularLocation>
</comment>
<evidence type="ECO:0000256" key="7">
    <source>
        <dbReference type="RuleBase" id="RU368041"/>
    </source>
</evidence>
<gene>
    <name evidence="8" type="ORF">FD755_004017</name>
</gene>
<evidence type="ECO:0000256" key="4">
    <source>
        <dbReference type="ARBA" id="ARBA00022692"/>
    </source>
</evidence>
<dbReference type="InterPro" id="IPR008516">
    <property type="entry name" value="Na/K-Atpase_Interacting"/>
</dbReference>
<dbReference type="PANTHER" id="PTHR13084:SF5">
    <property type="entry name" value="SODIUM_POTASSIUM-TRANSPORTING ATPASE SUBUNIT BETA-1-INTERACTING PROTEIN 4"/>
    <property type="match status" value="1"/>
</dbReference>
<feature type="transmembrane region" description="Helical" evidence="7">
    <location>
        <begin position="50"/>
        <end position="73"/>
    </location>
</feature>
<keyword evidence="6 7" id="KW-0472">Membrane</keyword>
<proteinExistence type="inferred from homology"/>
<sequence>MGVLPGHSVTALELQVFNFLGYQWAPILATFAHTIVVILGLFGTIQCRPCYIVVAVWAATWMAWNVLIIRVYLDMGPSQRETSLCRGMQWSWWCEHGLGCTHEEPAAGLGPLDRQPSWSMATQRPCTHVPCYVWGLLIIKRVLLQGPSKT</sequence>
<dbReference type="PANTHER" id="PTHR13084">
    <property type="entry name" value="T-CELL LYMPHOMA BREAKPOINT-ASSOCIATED TARGET 1-RELATED"/>
    <property type="match status" value="1"/>
</dbReference>
<feature type="transmembrane region" description="Helical" evidence="7">
    <location>
        <begin position="20"/>
        <end position="43"/>
    </location>
</feature>
<dbReference type="Pfam" id="PF05640">
    <property type="entry name" value="NKAIN"/>
    <property type="match status" value="1"/>
</dbReference>
<feature type="non-terminal residue" evidence="8">
    <location>
        <position position="150"/>
    </location>
</feature>
<name>A0A5J5MP38_MUNRE</name>
<reference evidence="8 9" key="1">
    <citation type="submission" date="2019-06" db="EMBL/GenBank/DDBJ databases">
        <title>Discovery of a novel chromosome fission-fusion reversal in muntjac.</title>
        <authorList>
            <person name="Mudd A.B."/>
            <person name="Bredeson J.V."/>
            <person name="Baum R."/>
            <person name="Hockemeyer D."/>
            <person name="Rokhsar D.S."/>
        </authorList>
    </citation>
    <scope>NUCLEOTIDE SEQUENCE [LARGE SCALE GENOMIC DNA]</scope>
    <source>
        <strain evidence="8">UCam_UCB_Mr</strain>
        <tissue evidence="8">Fibroblast cell line</tissue>
    </source>
</reference>
<keyword evidence="4 7" id="KW-0812">Transmembrane</keyword>
<comment type="caution">
    <text evidence="8">The sequence shown here is derived from an EMBL/GenBank/DDBJ whole genome shotgun (WGS) entry which is preliminary data.</text>
</comment>